<dbReference type="InterPro" id="IPR051675">
    <property type="entry name" value="Endo/Exo/Phosphatase_dom_1"/>
</dbReference>
<organism evidence="2 3">
    <name type="scientific">Wenyingzhuangia heitensis</name>
    <dbReference type="NCBI Taxonomy" id="1487859"/>
    <lineage>
        <taxon>Bacteria</taxon>
        <taxon>Pseudomonadati</taxon>
        <taxon>Bacteroidota</taxon>
        <taxon>Flavobacteriia</taxon>
        <taxon>Flavobacteriales</taxon>
        <taxon>Flavobacteriaceae</taxon>
        <taxon>Wenyingzhuangia</taxon>
    </lineage>
</organism>
<proteinExistence type="predicted"/>
<protein>
    <submittedName>
        <fullName evidence="2">Competence ComEA-like helix-hairpin-helix protein</fullName>
    </submittedName>
</protein>
<reference evidence="2 3" key="1">
    <citation type="submission" date="2020-03" db="EMBL/GenBank/DDBJ databases">
        <title>Genomic Encyclopedia of Type Strains, Phase IV (KMG-IV): sequencing the most valuable type-strain genomes for metagenomic binning, comparative biology and taxonomic classification.</title>
        <authorList>
            <person name="Goeker M."/>
        </authorList>
    </citation>
    <scope>NUCLEOTIDE SEQUENCE [LARGE SCALE GENOMIC DNA]</scope>
    <source>
        <strain evidence="2 3">DSM 101599</strain>
    </source>
</reference>
<gene>
    <name evidence="2" type="ORF">FHR24_001097</name>
</gene>
<dbReference type="Proteomes" id="UP000745859">
    <property type="component" value="Unassembled WGS sequence"/>
</dbReference>
<keyword evidence="3" id="KW-1185">Reference proteome</keyword>
<dbReference type="Gene3D" id="1.10.150.280">
    <property type="entry name" value="AF1531-like domain"/>
    <property type="match status" value="2"/>
</dbReference>
<evidence type="ECO:0000313" key="3">
    <source>
        <dbReference type="Proteomes" id="UP000745859"/>
    </source>
</evidence>
<dbReference type="RefSeq" id="WP_167185065.1">
    <property type="nucleotide sequence ID" value="NZ_JAASQL010000001.1"/>
</dbReference>
<evidence type="ECO:0000313" key="2">
    <source>
        <dbReference type="EMBL" id="NIJ44658.1"/>
    </source>
</evidence>
<dbReference type="EMBL" id="JAASQL010000001">
    <property type="protein sequence ID" value="NIJ44658.1"/>
    <property type="molecule type" value="Genomic_DNA"/>
</dbReference>
<dbReference type="InterPro" id="IPR010994">
    <property type="entry name" value="RuvA_2-like"/>
</dbReference>
<dbReference type="Pfam" id="PF12836">
    <property type="entry name" value="HHH_3"/>
    <property type="match status" value="2"/>
</dbReference>
<sequence>MKNFKSHFSYSKDQRNGILFLIVLVLSIQTFIYCFEFKNESDSEISPVSENIQKQLDSLLLQTNKTYVLKPFNPNYLTDYKAYQLGMSVEEIDRLLNFRKTEKYINSVADFKKVTHVSDSLLNTIAPYFKFPDWVLKNKLQKKKVLVQKIIIKDINKATVKELDKIKGIGEKRANTILSYRDKLQGFSFIAQLDEVWGLTDEVLVNLKKEFQVLSNPIIIKLNVNTASAGELNKIVYINYKQAKSIVEYRKEVAEIQNLAELKTISNFPVDKFDLISLYLHAQ</sequence>
<dbReference type="InterPro" id="IPR003583">
    <property type="entry name" value="Hlx-hairpin-Hlx_DNA-bd_motif"/>
</dbReference>
<evidence type="ECO:0000259" key="1">
    <source>
        <dbReference type="SMART" id="SM00278"/>
    </source>
</evidence>
<comment type="caution">
    <text evidence="2">The sequence shown here is derived from an EMBL/GenBank/DDBJ whole genome shotgun (WGS) entry which is preliminary data.</text>
</comment>
<feature type="domain" description="Helix-hairpin-helix DNA-binding motif class 1" evidence="1">
    <location>
        <begin position="161"/>
        <end position="180"/>
    </location>
</feature>
<dbReference type="SUPFAM" id="SSF47781">
    <property type="entry name" value="RuvA domain 2-like"/>
    <property type="match status" value="2"/>
</dbReference>
<name>A0ABX0U8X5_9FLAO</name>
<dbReference type="PANTHER" id="PTHR21180">
    <property type="entry name" value="ENDONUCLEASE/EXONUCLEASE/PHOSPHATASE FAMILY DOMAIN-CONTAINING PROTEIN 1"/>
    <property type="match status" value="1"/>
</dbReference>
<dbReference type="SMART" id="SM00278">
    <property type="entry name" value="HhH1"/>
    <property type="match status" value="1"/>
</dbReference>
<dbReference type="PANTHER" id="PTHR21180:SF32">
    <property type="entry name" value="ENDONUCLEASE_EXONUCLEASE_PHOSPHATASE FAMILY DOMAIN-CONTAINING PROTEIN 1"/>
    <property type="match status" value="1"/>
</dbReference>
<accession>A0ABX0U8X5</accession>